<name>A0A0N9HQX4_9PSEU</name>
<dbReference type="EMBL" id="CP012752">
    <property type="protein sequence ID" value="ALG07189.1"/>
    <property type="molecule type" value="Genomic_DNA"/>
</dbReference>
<sequence length="60" mass="6496">MLGDFSNRQYASLAYEVGLRLEAAGLGKQAILMTDGKISGTEMDSAYSTRDTTPPVRVKN</sequence>
<dbReference type="KEGG" id="kphy:AOZ06_09865"/>
<reference evidence="2 3" key="1">
    <citation type="submission" date="2015-07" db="EMBL/GenBank/DDBJ databases">
        <title>Genome sequencing of Kibdelosporangium phytohabitans.</title>
        <authorList>
            <person name="Qin S."/>
            <person name="Xing K."/>
        </authorList>
    </citation>
    <scope>NUCLEOTIDE SEQUENCE [LARGE SCALE GENOMIC DNA]</scope>
    <source>
        <strain evidence="2 3">KLBMP1111</strain>
    </source>
</reference>
<organism evidence="2 3">
    <name type="scientific">Kibdelosporangium phytohabitans</name>
    <dbReference type="NCBI Taxonomy" id="860235"/>
    <lineage>
        <taxon>Bacteria</taxon>
        <taxon>Bacillati</taxon>
        <taxon>Actinomycetota</taxon>
        <taxon>Actinomycetes</taxon>
        <taxon>Pseudonocardiales</taxon>
        <taxon>Pseudonocardiaceae</taxon>
        <taxon>Kibdelosporangium</taxon>
    </lineage>
</organism>
<gene>
    <name evidence="2" type="ORF">AOZ06_09865</name>
</gene>
<dbReference type="AlphaFoldDB" id="A0A0N9HQX4"/>
<keyword evidence="3" id="KW-1185">Reference proteome</keyword>
<dbReference type="STRING" id="860235.AOZ06_09865"/>
<evidence type="ECO:0000313" key="2">
    <source>
        <dbReference type="EMBL" id="ALG07189.1"/>
    </source>
</evidence>
<dbReference type="Proteomes" id="UP000063699">
    <property type="component" value="Chromosome"/>
</dbReference>
<accession>A0A0N9HQX4</accession>
<protein>
    <submittedName>
        <fullName evidence="2">Uncharacterized protein</fullName>
    </submittedName>
</protein>
<evidence type="ECO:0000313" key="3">
    <source>
        <dbReference type="Proteomes" id="UP000063699"/>
    </source>
</evidence>
<feature type="region of interest" description="Disordered" evidence="1">
    <location>
        <begin position="41"/>
        <end position="60"/>
    </location>
</feature>
<evidence type="ECO:0000256" key="1">
    <source>
        <dbReference type="SAM" id="MobiDB-lite"/>
    </source>
</evidence>
<proteinExistence type="predicted"/>